<dbReference type="PANTHER" id="PTHR32071">
    <property type="entry name" value="TRANSCRIPTIONAL REGULATORY PROTEIN"/>
    <property type="match status" value="1"/>
</dbReference>
<dbReference type="PROSITE" id="PS00688">
    <property type="entry name" value="SIGMA54_INTERACT_3"/>
    <property type="match status" value="1"/>
</dbReference>
<dbReference type="GO" id="GO:0000160">
    <property type="term" value="P:phosphorelay signal transduction system"/>
    <property type="evidence" value="ECO:0007669"/>
    <property type="project" value="InterPro"/>
</dbReference>
<dbReference type="Pfam" id="PF00072">
    <property type="entry name" value="Response_reg"/>
    <property type="match status" value="1"/>
</dbReference>
<evidence type="ECO:0000256" key="5">
    <source>
        <dbReference type="ARBA" id="ARBA00023159"/>
    </source>
</evidence>
<dbReference type="SUPFAM" id="SSF52540">
    <property type="entry name" value="P-loop containing nucleoside triphosphate hydrolases"/>
    <property type="match status" value="1"/>
</dbReference>
<dbReference type="InterPro" id="IPR025943">
    <property type="entry name" value="Sigma_54_int_dom_ATP-bd_2"/>
</dbReference>
<dbReference type="InterPro" id="IPR025944">
    <property type="entry name" value="Sigma_54_int_dom_CS"/>
</dbReference>
<dbReference type="EMBL" id="UPXX01000018">
    <property type="protein sequence ID" value="VBB43184.1"/>
    <property type="molecule type" value="Genomic_DNA"/>
</dbReference>
<dbReference type="Gene3D" id="3.40.50.300">
    <property type="entry name" value="P-loop containing nucleotide triphosphate hydrolases"/>
    <property type="match status" value="1"/>
</dbReference>
<evidence type="ECO:0000256" key="6">
    <source>
        <dbReference type="ARBA" id="ARBA00023163"/>
    </source>
</evidence>
<dbReference type="InterPro" id="IPR027417">
    <property type="entry name" value="P-loop_NTPase"/>
</dbReference>
<keyword evidence="6" id="KW-0804">Transcription</keyword>
<dbReference type="Pfam" id="PF00158">
    <property type="entry name" value="Sigma54_activat"/>
    <property type="match status" value="1"/>
</dbReference>
<dbReference type="SMART" id="SM00382">
    <property type="entry name" value="AAA"/>
    <property type="match status" value="1"/>
</dbReference>
<feature type="domain" description="Sigma-54 factor interaction" evidence="8">
    <location>
        <begin position="143"/>
        <end position="372"/>
    </location>
</feature>
<dbReference type="SUPFAM" id="SSF52172">
    <property type="entry name" value="CheY-like"/>
    <property type="match status" value="1"/>
</dbReference>
<keyword evidence="4" id="KW-0238">DNA-binding</keyword>
<dbReference type="Pfam" id="PF25601">
    <property type="entry name" value="AAA_lid_14"/>
    <property type="match status" value="1"/>
</dbReference>
<evidence type="ECO:0000313" key="10">
    <source>
        <dbReference type="EMBL" id="VBB43184.1"/>
    </source>
</evidence>
<dbReference type="PROSITE" id="PS00676">
    <property type="entry name" value="SIGMA54_INTERACT_2"/>
    <property type="match status" value="1"/>
</dbReference>
<evidence type="ECO:0000256" key="3">
    <source>
        <dbReference type="ARBA" id="ARBA00023015"/>
    </source>
</evidence>
<dbReference type="AlphaFoldDB" id="A0A653A5E1"/>
<feature type="domain" description="Response regulatory" evidence="9">
    <location>
        <begin position="4"/>
        <end position="118"/>
    </location>
</feature>
<dbReference type="Gene3D" id="1.10.8.60">
    <property type="match status" value="1"/>
</dbReference>
<dbReference type="InterPro" id="IPR011006">
    <property type="entry name" value="CheY-like_superfamily"/>
</dbReference>
<dbReference type="CDD" id="cd00009">
    <property type="entry name" value="AAA"/>
    <property type="match status" value="1"/>
</dbReference>
<sequence length="447" mass="50366">MPERILIVEDEAALCESLRRVFERDGYDVSTAGNAEAGLLLYEAGGHDLILCDILLPGMDGIEFLEAVRKRCPEQIVIVMTAYASIETAVGALRAGAHDYILKPVIHEEIKRLVRMALNQRSLQSENALLRKQLEERHDFQNILGASTAIQGLIEQVKRVADSRSNILVLGETGTGKELFTRAIHHNSPRRSKPFIPINCSAIPDHLLESELFGYVKGAFTGATQTKRGLFEEADEGTVFLDEIADLSPHLQAKLLRVIDDHEIRPLGSTQSRKVDLRFIAATNRDVIQAVREGTLREDLFYRLNVVTLHLPPLRERKEDIPILAAQFIAKFAQELGKRVRDLDPAAARLLREYPWPGNVRELQNIIERAVLITDGPLIRPEHLPEGLKTGGTFTGQSLEEGLSIEAYTKAFIRRYQGTLTEQQLADRLGITRKALWEKRKRWDLTR</sequence>
<dbReference type="FunFam" id="3.40.50.300:FF:000006">
    <property type="entry name" value="DNA-binding transcriptional regulator NtrC"/>
    <property type="match status" value="1"/>
</dbReference>
<evidence type="ECO:0000259" key="8">
    <source>
        <dbReference type="PROSITE" id="PS50045"/>
    </source>
</evidence>
<dbReference type="Gene3D" id="3.40.50.2300">
    <property type="match status" value="1"/>
</dbReference>
<organism evidence="10">
    <name type="scientific">Uncultured Desulfatiglans sp</name>
    <dbReference type="NCBI Taxonomy" id="1748965"/>
    <lineage>
        <taxon>Bacteria</taxon>
        <taxon>Pseudomonadati</taxon>
        <taxon>Thermodesulfobacteriota</taxon>
        <taxon>Desulfobacteria</taxon>
        <taxon>Desulfatiglandales</taxon>
        <taxon>Desulfatiglandaceae</taxon>
        <taxon>Desulfatiglans</taxon>
        <taxon>environmental samples</taxon>
    </lineage>
</organism>
<keyword evidence="3" id="KW-0805">Transcription regulation</keyword>
<dbReference type="InterPro" id="IPR025662">
    <property type="entry name" value="Sigma_54_int_dom_ATP-bd_1"/>
</dbReference>
<dbReference type="InterPro" id="IPR003593">
    <property type="entry name" value="AAA+_ATPase"/>
</dbReference>
<protein>
    <submittedName>
        <fullName evidence="10">Acetoacetate metabolism regulatory protein AtoC</fullName>
    </submittedName>
</protein>
<reference evidence="10" key="1">
    <citation type="submission" date="2018-07" db="EMBL/GenBank/DDBJ databases">
        <authorList>
            <consortium name="Genoscope - CEA"/>
            <person name="William W."/>
        </authorList>
    </citation>
    <scope>NUCLEOTIDE SEQUENCE</scope>
    <source>
        <strain evidence="10">IK1</strain>
    </source>
</reference>
<dbReference type="SMART" id="SM00448">
    <property type="entry name" value="REC"/>
    <property type="match status" value="1"/>
</dbReference>
<evidence type="ECO:0000259" key="9">
    <source>
        <dbReference type="PROSITE" id="PS50110"/>
    </source>
</evidence>
<evidence type="ECO:0000256" key="4">
    <source>
        <dbReference type="ARBA" id="ARBA00023125"/>
    </source>
</evidence>
<accession>A0A653A5E1</accession>
<name>A0A653A5E1_UNCDX</name>
<keyword evidence="2" id="KW-0067">ATP-binding</keyword>
<dbReference type="CDD" id="cd00156">
    <property type="entry name" value="REC"/>
    <property type="match status" value="1"/>
</dbReference>
<keyword evidence="5" id="KW-0010">Activator</keyword>
<keyword evidence="1" id="KW-0547">Nucleotide-binding</keyword>
<feature type="modified residue" description="4-aspartylphosphate" evidence="7">
    <location>
        <position position="53"/>
    </location>
</feature>
<proteinExistence type="predicted"/>
<keyword evidence="7" id="KW-0597">Phosphoprotein</keyword>
<evidence type="ECO:0000256" key="2">
    <source>
        <dbReference type="ARBA" id="ARBA00022840"/>
    </source>
</evidence>
<dbReference type="PROSITE" id="PS00675">
    <property type="entry name" value="SIGMA54_INTERACT_1"/>
    <property type="match status" value="1"/>
</dbReference>
<dbReference type="InterPro" id="IPR001789">
    <property type="entry name" value="Sig_transdc_resp-reg_receiver"/>
</dbReference>
<evidence type="ECO:0000256" key="7">
    <source>
        <dbReference type="PROSITE-ProRule" id="PRU00169"/>
    </source>
</evidence>
<dbReference type="FunFam" id="1.10.8.60:FF:000014">
    <property type="entry name" value="DNA-binding transcriptional regulator NtrC"/>
    <property type="match status" value="1"/>
</dbReference>
<dbReference type="PROSITE" id="PS50110">
    <property type="entry name" value="RESPONSE_REGULATORY"/>
    <property type="match status" value="1"/>
</dbReference>
<dbReference type="PANTHER" id="PTHR32071:SF57">
    <property type="entry name" value="C4-DICARBOXYLATE TRANSPORT TRANSCRIPTIONAL REGULATORY PROTEIN DCTD"/>
    <property type="match status" value="1"/>
</dbReference>
<evidence type="ECO:0000256" key="1">
    <source>
        <dbReference type="ARBA" id="ARBA00022741"/>
    </source>
</evidence>
<dbReference type="GO" id="GO:0003677">
    <property type="term" value="F:DNA binding"/>
    <property type="evidence" value="ECO:0007669"/>
    <property type="project" value="UniProtKB-KW"/>
</dbReference>
<dbReference type="PROSITE" id="PS50045">
    <property type="entry name" value="SIGMA54_INTERACT_4"/>
    <property type="match status" value="1"/>
</dbReference>
<dbReference type="GO" id="GO:0006355">
    <property type="term" value="P:regulation of DNA-templated transcription"/>
    <property type="evidence" value="ECO:0007669"/>
    <property type="project" value="InterPro"/>
</dbReference>
<dbReference type="GO" id="GO:0005524">
    <property type="term" value="F:ATP binding"/>
    <property type="evidence" value="ECO:0007669"/>
    <property type="project" value="UniProtKB-KW"/>
</dbReference>
<dbReference type="InterPro" id="IPR002078">
    <property type="entry name" value="Sigma_54_int"/>
</dbReference>
<gene>
    <name evidence="10" type="primary">atoC</name>
    <name evidence="10" type="ORF">TRIP_B250279</name>
</gene>
<dbReference type="InterPro" id="IPR058031">
    <property type="entry name" value="AAA_lid_NorR"/>
</dbReference>